<dbReference type="RefSeq" id="WP_144303496.1">
    <property type="nucleotide sequence ID" value="NZ_QMIE01000011.1"/>
</dbReference>
<keyword evidence="5" id="KW-1185">Reference proteome</keyword>
<protein>
    <recommendedName>
        <fullName evidence="3">SH3b domain-containing protein</fullName>
    </recommendedName>
</protein>
<dbReference type="AlphaFoldDB" id="A0A7M3MCX7"/>
<keyword evidence="2" id="KW-0732">Signal</keyword>
<dbReference type="EMBL" id="QMIE01000011">
    <property type="protein sequence ID" value="TVM16372.1"/>
    <property type="molecule type" value="Genomic_DNA"/>
</dbReference>
<evidence type="ECO:0000259" key="3">
    <source>
        <dbReference type="PROSITE" id="PS51781"/>
    </source>
</evidence>
<dbReference type="Proteomes" id="UP000448292">
    <property type="component" value="Unassembled WGS sequence"/>
</dbReference>
<reference evidence="4 5" key="1">
    <citation type="submission" date="2018-06" db="EMBL/GenBank/DDBJ databases">
        <title>Complete genome of Desulfovibrio indonesiensis P37SLT.</title>
        <authorList>
            <person name="Crispim J.S."/>
            <person name="Vidigal P.M.P."/>
            <person name="Silva L.C.F."/>
            <person name="Laguardia C.N."/>
            <person name="Araujo L.C."/>
            <person name="Dias R.S."/>
            <person name="Sousa M.P."/>
            <person name="Paula S.O."/>
            <person name="Silva C."/>
        </authorList>
    </citation>
    <scope>NUCLEOTIDE SEQUENCE [LARGE SCALE GENOMIC DNA]</scope>
    <source>
        <strain evidence="4 5">P37SLT</strain>
    </source>
</reference>
<dbReference type="OrthoDB" id="5418566at2"/>
<evidence type="ECO:0000256" key="1">
    <source>
        <dbReference type="SAM" id="MobiDB-lite"/>
    </source>
</evidence>
<organism evidence="4 5">
    <name type="scientific">Oceanidesulfovibrio indonesiensis</name>
    <dbReference type="NCBI Taxonomy" id="54767"/>
    <lineage>
        <taxon>Bacteria</taxon>
        <taxon>Pseudomonadati</taxon>
        <taxon>Thermodesulfobacteriota</taxon>
        <taxon>Desulfovibrionia</taxon>
        <taxon>Desulfovibrionales</taxon>
        <taxon>Desulfovibrionaceae</taxon>
        <taxon>Oceanidesulfovibrio</taxon>
    </lineage>
</organism>
<feature type="chain" id="PRO_5029535340" description="SH3b domain-containing protein" evidence="2">
    <location>
        <begin position="22"/>
        <end position="131"/>
    </location>
</feature>
<comment type="caution">
    <text evidence="4">The sequence shown here is derived from an EMBL/GenBank/DDBJ whole genome shotgun (WGS) entry which is preliminary data.</text>
</comment>
<name>A0A7M3MCX7_9BACT</name>
<feature type="compositionally biased region" description="Basic and acidic residues" evidence="1">
    <location>
        <begin position="101"/>
        <end position="114"/>
    </location>
</feature>
<evidence type="ECO:0000313" key="4">
    <source>
        <dbReference type="EMBL" id="TVM16372.1"/>
    </source>
</evidence>
<dbReference type="Gene3D" id="2.30.30.40">
    <property type="entry name" value="SH3 Domains"/>
    <property type="match status" value="1"/>
</dbReference>
<dbReference type="SMART" id="SM00287">
    <property type="entry name" value="SH3b"/>
    <property type="match status" value="1"/>
</dbReference>
<evidence type="ECO:0000313" key="5">
    <source>
        <dbReference type="Proteomes" id="UP000448292"/>
    </source>
</evidence>
<gene>
    <name evidence="4" type="ORF">DPQ33_12170</name>
</gene>
<dbReference type="InterPro" id="IPR003646">
    <property type="entry name" value="SH3-like_bac-type"/>
</dbReference>
<accession>A0A7M3MCX7</accession>
<feature type="signal peptide" evidence="2">
    <location>
        <begin position="1"/>
        <end position="21"/>
    </location>
</feature>
<evidence type="ECO:0000256" key="2">
    <source>
        <dbReference type="SAM" id="SignalP"/>
    </source>
</evidence>
<dbReference type="PROSITE" id="PS51781">
    <property type="entry name" value="SH3B"/>
    <property type="match status" value="1"/>
</dbReference>
<proteinExistence type="predicted"/>
<feature type="region of interest" description="Disordered" evidence="1">
    <location>
        <begin position="100"/>
        <end position="131"/>
    </location>
</feature>
<dbReference type="Pfam" id="PF08239">
    <property type="entry name" value="SH3_3"/>
    <property type="match status" value="1"/>
</dbReference>
<sequence>MPFHQSIRVFLWAALACTLFAGGCAHNTGTASPFFTSTSTVTAYRLNVRAEPSTKARIIEVIARGDAVEVLDRQYGWIKVRTPNNDIGWAYGAYLSGFDIPKPEKDTPESKEAQPEGTDEENMGEGRPLVL</sequence>
<feature type="domain" description="SH3b" evidence="3">
    <location>
        <begin position="36"/>
        <end position="99"/>
    </location>
</feature>